<dbReference type="EMBL" id="FRCK01000008">
    <property type="protein sequence ID" value="SHM37741.1"/>
    <property type="molecule type" value="Genomic_DNA"/>
</dbReference>
<keyword evidence="1 4" id="KW-0349">Heme</keyword>
<dbReference type="GO" id="GO:0009055">
    <property type="term" value="F:electron transfer activity"/>
    <property type="evidence" value="ECO:0007669"/>
    <property type="project" value="InterPro"/>
</dbReference>
<evidence type="ECO:0000256" key="2">
    <source>
        <dbReference type="ARBA" id="ARBA00022723"/>
    </source>
</evidence>
<dbReference type="GO" id="GO:0046872">
    <property type="term" value="F:metal ion binding"/>
    <property type="evidence" value="ECO:0007669"/>
    <property type="project" value="UniProtKB-KW"/>
</dbReference>
<gene>
    <name evidence="7" type="ORF">SAMN05444389_10832</name>
</gene>
<keyword evidence="3 4" id="KW-0408">Iron</keyword>
<dbReference type="RefSeq" id="WP_327082966.1">
    <property type="nucleotide sequence ID" value="NZ_FRCK01000008.1"/>
</dbReference>
<organism evidence="7 8">
    <name type="scientific">Paracoccus solventivorans</name>
    <dbReference type="NCBI Taxonomy" id="53463"/>
    <lineage>
        <taxon>Bacteria</taxon>
        <taxon>Pseudomonadati</taxon>
        <taxon>Pseudomonadota</taxon>
        <taxon>Alphaproteobacteria</taxon>
        <taxon>Rhodobacterales</taxon>
        <taxon>Paracoccaceae</taxon>
        <taxon>Paracoccus</taxon>
    </lineage>
</organism>
<evidence type="ECO:0000256" key="1">
    <source>
        <dbReference type="ARBA" id="ARBA00022617"/>
    </source>
</evidence>
<dbReference type="AlphaFoldDB" id="A0A1M7IAC6"/>
<dbReference type="Gene3D" id="1.10.760.10">
    <property type="entry name" value="Cytochrome c-like domain"/>
    <property type="match status" value="1"/>
</dbReference>
<proteinExistence type="predicted"/>
<sequence>MADTGLIAAACVVVMSVGLAATFAPSYRSPPAPSPAVDTGASAAAATPAPAPPVSPARQAELEHMVIQDCGSCHGLTMKGGLGKPITPGDLAGFDPEGLAAIILDGVPGTAMPPWRPLISEPEALWIAEYLMKEKTE</sequence>
<dbReference type="InterPro" id="IPR009056">
    <property type="entry name" value="Cyt_c-like_dom"/>
</dbReference>
<dbReference type="SUPFAM" id="SSF46626">
    <property type="entry name" value="Cytochrome c"/>
    <property type="match status" value="1"/>
</dbReference>
<evidence type="ECO:0000256" key="5">
    <source>
        <dbReference type="SAM" id="MobiDB-lite"/>
    </source>
</evidence>
<dbReference type="STRING" id="53463.SAMN05444389_10832"/>
<protein>
    <submittedName>
        <fullName evidence="7">Cytochrome c55X</fullName>
    </submittedName>
</protein>
<evidence type="ECO:0000259" key="6">
    <source>
        <dbReference type="PROSITE" id="PS51007"/>
    </source>
</evidence>
<feature type="region of interest" description="Disordered" evidence="5">
    <location>
        <begin position="30"/>
        <end position="57"/>
    </location>
</feature>
<dbReference type="PROSITE" id="PS51007">
    <property type="entry name" value="CYTC"/>
    <property type="match status" value="1"/>
</dbReference>
<dbReference type="GO" id="GO:0020037">
    <property type="term" value="F:heme binding"/>
    <property type="evidence" value="ECO:0007669"/>
    <property type="project" value="InterPro"/>
</dbReference>
<keyword evidence="8" id="KW-1185">Reference proteome</keyword>
<keyword evidence="2 4" id="KW-0479">Metal-binding</keyword>
<evidence type="ECO:0000256" key="4">
    <source>
        <dbReference type="PROSITE-ProRule" id="PRU00433"/>
    </source>
</evidence>
<name>A0A1M7IAC6_9RHOB</name>
<accession>A0A1M7IAC6</accession>
<feature type="compositionally biased region" description="Low complexity" evidence="5">
    <location>
        <begin position="35"/>
        <end position="48"/>
    </location>
</feature>
<evidence type="ECO:0000313" key="8">
    <source>
        <dbReference type="Proteomes" id="UP000184444"/>
    </source>
</evidence>
<dbReference type="Pfam" id="PF13442">
    <property type="entry name" value="Cytochrome_CBB3"/>
    <property type="match status" value="1"/>
</dbReference>
<reference evidence="8" key="1">
    <citation type="submission" date="2016-11" db="EMBL/GenBank/DDBJ databases">
        <authorList>
            <person name="Varghese N."/>
            <person name="Submissions S."/>
        </authorList>
    </citation>
    <scope>NUCLEOTIDE SEQUENCE [LARGE SCALE GENOMIC DNA]</scope>
    <source>
        <strain evidence="8">DSM 6637</strain>
    </source>
</reference>
<evidence type="ECO:0000313" key="7">
    <source>
        <dbReference type="EMBL" id="SHM37741.1"/>
    </source>
</evidence>
<feature type="domain" description="Cytochrome c" evidence="6">
    <location>
        <begin position="57"/>
        <end position="135"/>
    </location>
</feature>
<dbReference type="InterPro" id="IPR036909">
    <property type="entry name" value="Cyt_c-like_dom_sf"/>
</dbReference>
<dbReference type="Proteomes" id="UP000184444">
    <property type="component" value="Unassembled WGS sequence"/>
</dbReference>
<evidence type="ECO:0000256" key="3">
    <source>
        <dbReference type="ARBA" id="ARBA00023004"/>
    </source>
</evidence>